<keyword evidence="2" id="KW-0560">Oxidoreductase</keyword>
<gene>
    <name evidence="4" type="ORF">HPG69_008426</name>
</gene>
<keyword evidence="5" id="KW-1185">Reference proteome</keyword>
<dbReference type="PRINTS" id="PR00069">
    <property type="entry name" value="ALDKETRDTASE"/>
</dbReference>
<name>A0A7J7FL57_DICBM</name>
<keyword evidence="1" id="KW-0521">NADP</keyword>
<organism evidence="4 5">
    <name type="scientific">Diceros bicornis minor</name>
    <name type="common">South-central black rhinoceros</name>
    <dbReference type="NCBI Taxonomy" id="77932"/>
    <lineage>
        <taxon>Eukaryota</taxon>
        <taxon>Metazoa</taxon>
        <taxon>Chordata</taxon>
        <taxon>Craniata</taxon>
        <taxon>Vertebrata</taxon>
        <taxon>Euteleostomi</taxon>
        <taxon>Mammalia</taxon>
        <taxon>Eutheria</taxon>
        <taxon>Laurasiatheria</taxon>
        <taxon>Perissodactyla</taxon>
        <taxon>Rhinocerotidae</taxon>
        <taxon>Diceros</taxon>
    </lineage>
</organism>
<dbReference type="PANTHER" id="PTHR11732">
    <property type="entry name" value="ALDO/KETO REDUCTASE"/>
    <property type="match status" value="1"/>
</dbReference>
<dbReference type="Gene3D" id="3.20.20.100">
    <property type="entry name" value="NADP-dependent oxidoreductase domain"/>
    <property type="match status" value="1"/>
</dbReference>
<dbReference type="InterPro" id="IPR036812">
    <property type="entry name" value="NAD(P)_OxRdtase_dom_sf"/>
</dbReference>
<dbReference type="SUPFAM" id="SSF51430">
    <property type="entry name" value="NAD(P)-linked oxidoreductase"/>
    <property type="match status" value="1"/>
</dbReference>
<dbReference type="PIRSF" id="PIRSF000097">
    <property type="entry name" value="AKR"/>
    <property type="match status" value="1"/>
</dbReference>
<dbReference type="Pfam" id="PF00248">
    <property type="entry name" value="Aldo_ket_red"/>
    <property type="match status" value="1"/>
</dbReference>
<dbReference type="EMBL" id="JACDTQ010000352">
    <property type="protein sequence ID" value="KAF5928638.1"/>
    <property type="molecule type" value="Genomic_DNA"/>
</dbReference>
<dbReference type="InterPro" id="IPR020471">
    <property type="entry name" value="AKR"/>
</dbReference>
<proteinExistence type="predicted"/>
<feature type="domain" description="NADP-dependent oxidoreductase" evidence="3">
    <location>
        <begin position="33"/>
        <end position="171"/>
    </location>
</feature>
<reference evidence="4 5" key="1">
    <citation type="journal article" date="2020" name="Mol. Biol. Evol.">
        <title>Interspecific Gene Flow and the Evolution of Specialization in Black and White Rhinoceros.</title>
        <authorList>
            <person name="Moodley Y."/>
            <person name="Westbury M.V."/>
            <person name="Russo I.M."/>
            <person name="Gopalakrishnan S."/>
            <person name="Rakotoarivelo A."/>
            <person name="Olsen R.A."/>
            <person name="Prost S."/>
            <person name="Tunstall T."/>
            <person name="Ryder O.A."/>
            <person name="Dalen L."/>
            <person name="Bruford M.W."/>
        </authorList>
    </citation>
    <scope>NUCLEOTIDE SEQUENCE [LARGE SCALE GENOMIC DNA]</scope>
    <source>
        <strain evidence="4">SBR-YM</strain>
        <tissue evidence="4">Skin</tissue>
    </source>
</reference>
<dbReference type="Proteomes" id="UP000551758">
    <property type="component" value="Unassembled WGS sequence"/>
</dbReference>
<evidence type="ECO:0000259" key="3">
    <source>
        <dbReference type="Pfam" id="PF00248"/>
    </source>
</evidence>
<dbReference type="AlphaFoldDB" id="A0A7J7FL57"/>
<comment type="caution">
    <text evidence="4">The sequence shown here is derived from an EMBL/GenBank/DDBJ whole genome shotgun (WGS) entry which is preliminary data.</text>
</comment>
<evidence type="ECO:0000313" key="4">
    <source>
        <dbReference type="EMBL" id="KAF5928638.1"/>
    </source>
</evidence>
<protein>
    <recommendedName>
        <fullName evidence="3">NADP-dependent oxidoreductase domain-containing protein</fullName>
    </recommendedName>
</protein>
<evidence type="ECO:0000313" key="5">
    <source>
        <dbReference type="Proteomes" id="UP000551758"/>
    </source>
</evidence>
<evidence type="ECO:0000256" key="1">
    <source>
        <dbReference type="ARBA" id="ARBA00022857"/>
    </source>
</evidence>
<accession>A0A7J7FL57</accession>
<dbReference type="InterPro" id="IPR023210">
    <property type="entry name" value="NADP_OxRdtase_dom"/>
</dbReference>
<sequence>MDPKCWHMEFNDGHFIHVLGFGTYTHEEEVGPAIQSKIEDDTMKREDIFYTSKVLCIWALEKALKKLQRDYVNLYVIDFPMALKVGNLRGDICFTSCVRMSIGLHRCLNQPEEELVPKDEHGKVIFDTAIEKCKDAGPTKSIRVSNLNRRQLEKILNKPGLEYKPICNQVTLISTRAKCWISANQKMLPWFPMVLWNLTSKRMINQSSPVLLDNTAFCAMAKKYEQTSALIILCYQLQHKVVVLAKGYDENQMKENMKVMSEAVGTGLLNNILHLCSSSQGSQDIFGTR</sequence>
<evidence type="ECO:0000256" key="2">
    <source>
        <dbReference type="ARBA" id="ARBA00023002"/>
    </source>
</evidence>
<dbReference type="GO" id="GO:0016491">
    <property type="term" value="F:oxidoreductase activity"/>
    <property type="evidence" value="ECO:0007669"/>
    <property type="project" value="UniProtKB-KW"/>
</dbReference>